<name>A0A2U2X545_9FLAO</name>
<dbReference type="RefSeq" id="WP_109360349.1">
    <property type="nucleotide sequence ID" value="NZ_QFRJ01000013.1"/>
</dbReference>
<dbReference type="EMBL" id="QFRJ01000013">
    <property type="protein sequence ID" value="PWH82908.1"/>
    <property type="molecule type" value="Genomic_DNA"/>
</dbReference>
<keyword evidence="2" id="KW-0812">Transmembrane</keyword>
<proteinExistence type="predicted"/>
<dbReference type="Proteomes" id="UP000245370">
    <property type="component" value="Unassembled WGS sequence"/>
</dbReference>
<evidence type="ECO:0000313" key="3">
    <source>
        <dbReference type="EMBL" id="PWH82908.1"/>
    </source>
</evidence>
<evidence type="ECO:0000313" key="4">
    <source>
        <dbReference type="Proteomes" id="UP000245370"/>
    </source>
</evidence>
<sequence length="154" mass="17730">MKAIRSLISIFLIVGYIVGLTNNLMPRCESEYEHQQHIVSIHTNHFHGSDNSDPEIAHIGHEEHDDETSFVNILQHIFDDVDNPKEKCEFGFFANVHHQTVDVKSLAIITVLKYPEFFVPTFEDSKELIEYSTPDYTPPDRQSQQQRGPPNLLV</sequence>
<evidence type="ECO:0000256" key="2">
    <source>
        <dbReference type="SAM" id="Phobius"/>
    </source>
</evidence>
<accession>A0A2U2X545</accession>
<keyword evidence="2" id="KW-0472">Membrane</keyword>
<keyword evidence="4" id="KW-1185">Reference proteome</keyword>
<dbReference type="OrthoDB" id="1467331at2"/>
<comment type="caution">
    <text evidence="3">The sequence shown here is derived from an EMBL/GenBank/DDBJ whole genome shotgun (WGS) entry which is preliminary data.</text>
</comment>
<keyword evidence="2" id="KW-1133">Transmembrane helix</keyword>
<feature type="transmembrane region" description="Helical" evidence="2">
    <location>
        <begin position="7"/>
        <end position="25"/>
    </location>
</feature>
<gene>
    <name evidence="3" type="ORF">DIT68_13505</name>
</gene>
<protein>
    <submittedName>
        <fullName evidence="3">Uncharacterized protein</fullName>
    </submittedName>
</protein>
<dbReference type="AlphaFoldDB" id="A0A2U2X545"/>
<feature type="region of interest" description="Disordered" evidence="1">
    <location>
        <begin position="131"/>
        <end position="154"/>
    </location>
</feature>
<reference evidence="3 4" key="1">
    <citation type="submission" date="2018-05" db="EMBL/GenBank/DDBJ databases">
        <title>Brumimicrobium oceani sp. nov., isolated from coastal sediment.</title>
        <authorList>
            <person name="Kou Y."/>
        </authorList>
    </citation>
    <scope>NUCLEOTIDE SEQUENCE [LARGE SCALE GENOMIC DNA]</scope>
    <source>
        <strain evidence="3 4">C305</strain>
    </source>
</reference>
<organism evidence="3 4">
    <name type="scientific">Brumimicrobium oceani</name>
    <dbReference type="NCBI Taxonomy" id="2100725"/>
    <lineage>
        <taxon>Bacteria</taxon>
        <taxon>Pseudomonadati</taxon>
        <taxon>Bacteroidota</taxon>
        <taxon>Flavobacteriia</taxon>
        <taxon>Flavobacteriales</taxon>
        <taxon>Crocinitomicaceae</taxon>
        <taxon>Brumimicrobium</taxon>
    </lineage>
</organism>
<reference evidence="3 4" key="2">
    <citation type="submission" date="2018-05" db="EMBL/GenBank/DDBJ databases">
        <authorList>
            <person name="Lanie J.A."/>
            <person name="Ng W.-L."/>
            <person name="Kazmierczak K.M."/>
            <person name="Andrzejewski T.M."/>
            <person name="Davidsen T.M."/>
            <person name="Wayne K.J."/>
            <person name="Tettelin H."/>
            <person name="Glass J.I."/>
            <person name="Rusch D."/>
            <person name="Podicherti R."/>
            <person name="Tsui H.-C.T."/>
            <person name="Winkler M.E."/>
        </authorList>
    </citation>
    <scope>NUCLEOTIDE SEQUENCE [LARGE SCALE GENOMIC DNA]</scope>
    <source>
        <strain evidence="3 4">C305</strain>
    </source>
</reference>
<evidence type="ECO:0000256" key="1">
    <source>
        <dbReference type="SAM" id="MobiDB-lite"/>
    </source>
</evidence>